<dbReference type="EMBL" id="JAPDRN010000060">
    <property type="protein sequence ID" value="KAJ9631129.1"/>
    <property type="molecule type" value="Genomic_DNA"/>
</dbReference>
<reference evidence="2" key="1">
    <citation type="submission" date="2022-10" db="EMBL/GenBank/DDBJ databases">
        <title>Culturing micro-colonial fungi from biological soil crusts in the Mojave desert and describing Neophaeococcomyces mojavensis, and introducing the new genera and species Taxawa tesnikishii.</title>
        <authorList>
            <person name="Kurbessoian T."/>
            <person name="Stajich J.E."/>
        </authorList>
    </citation>
    <scope>NUCLEOTIDE SEQUENCE</scope>
    <source>
        <strain evidence="2">TK_35</strain>
    </source>
</reference>
<dbReference type="Proteomes" id="UP001172681">
    <property type="component" value="Unassembled WGS sequence"/>
</dbReference>
<evidence type="ECO:0000256" key="1">
    <source>
        <dbReference type="SAM" id="MobiDB-lite"/>
    </source>
</evidence>
<dbReference type="InterPro" id="IPR014729">
    <property type="entry name" value="Rossmann-like_a/b/a_fold"/>
</dbReference>
<organism evidence="2 3">
    <name type="scientific">Knufia peltigerae</name>
    <dbReference type="NCBI Taxonomy" id="1002370"/>
    <lineage>
        <taxon>Eukaryota</taxon>
        <taxon>Fungi</taxon>
        <taxon>Dikarya</taxon>
        <taxon>Ascomycota</taxon>
        <taxon>Pezizomycotina</taxon>
        <taxon>Eurotiomycetes</taxon>
        <taxon>Chaetothyriomycetidae</taxon>
        <taxon>Chaetothyriales</taxon>
        <taxon>Trichomeriaceae</taxon>
        <taxon>Knufia</taxon>
    </lineage>
</organism>
<comment type="caution">
    <text evidence="2">The sequence shown here is derived from an EMBL/GenBank/DDBJ whole genome shotgun (WGS) entry which is preliminary data.</text>
</comment>
<dbReference type="EC" id="2.7.7.2" evidence="2"/>
<sequence length="83" mass="8929">MSNASLPPNAPMMNGSLTSSHGEADASSSLEHICARLHSQVDSFLAAPPSDDVTKRTQEQTKITLGVIEKALEDYELAYPAVW</sequence>
<protein>
    <submittedName>
        <fullName evidence="2">3'-phosphoadenosine 5'-phosphosulfate sulfotransferase</fullName>
        <ecNumber evidence="2">2.7.7.2</ecNumber>
    </submittedName>
</protein>
<keyword evidence="3" id="KW-1185">Reference proteome</keyword>
<dbReference type="AlphaFoldDB" id="A0AA39CVX1"/>
<proteinExistence type="predicted"/>
<dbReference type="GO" id="GO:0003919">
    <property type="term" value="F:FMN adenylyltransferase activity"/>
    <property type="evidence" value="ECO:0007669"/>
    <property type="project" value="UniProtKB-EC"/>
</dbReference>
<evidence type="ECO:0000313" key="2">
    <source>
        <dbReference type="EMBL" id="KAJ9631129.1"/>
    </source>
</evidence>
<accession>A0AA39CVX1</accession>
<feature type="compositionally biased region" description="Polar residues" evidence="1">
    <location>
        <begin position="15"/>
        <end position="25"/>
    </location>
</feature>
<keyword evidence="2" id="KW-0548">Nucleotidyltransferase</keyword>
<feature type="region of interest" description="Disordered" evidence="1">
    <location>
        <begin position="1"/>
        <end position="25"/>
    </location>
</feature>
<evidence type="ECO:0000313" key="3">
    <source>
        <dbReference type="Proteomes" id="UP001172681"/>
    </source>
</evidence>
<keyword evidence="2" id="KW-0808">Transferase</keyword>
<gene>
    <name evidence="2" type="primary">FAD1</name>
    <name evidence="2" type="ORF">H2204_008351</name>
</gene>
<dbReference type="Gene3D" id="3.40.50.620">
    <property type="entry name" value="HUPs"/>
    <property type="match status" value="1"/>
</dbReference>
<name>A0AA39CVX1_9EURO</name>